<protein>
    <submittedName>
        <fullName evidence="1">Uncharacterized protein</fullName>
    </submittedName>
</protein>
<evidence type="ECO:0000313" key="1">
    <source>
        <dbReference type="EMBL" id="KAJ7103070.1"/>
    </source>
</evidence>
<reference evidence="1" key="1">
    <citation type="submission" date="2023-03" db="EMBL/GenBank/DDBJ databases">
        <title>Massive genome expansion in bonnet fungi (Mycena s.s.) driven by repeated elements and novel gene families across ecological guilds.</title>
        <authorList>
            <consortium name="Lawrence Berkeley National Laboratory"/>
            <person name="Harder C.B."/>
            <person name="Miyauchi S."/>
            <person name="Viragh M."/>
            <person name="Kuo A."/>
            <person name="Thoen E."/>
            <person name="Andreopoulos B."/>
            <person name="Lu D."/>
            <person name="Skrede I."/>
            <person name="Drula E."/>
            <person name="Henrissat B."/>
            <person name="Morin E."/>
            <person name="Kohler A."/>
            <person name="Barry K."/>
            <person name="LaButti K."/>
            <person name="Morin E."/>
            <person name="Salamov A."/>
            <person name="Lipzen A."/>
            <person name="Mereny Z."/>
            <person name="Hegedus B."/>
            <person name="Baldrian P."/>
            <person name="Stursova M."/>
            <person name="Weitz H."/>
            <person name="Taylor A."/>
            <person name="Grigoriev I.V."/>
            <person name="Nagy L.G."/>
            <person name="Martin F."/>
            <person name="Kauserud H."/>
        </authorList>
    </citation>
    <scope>NUCLEOTIDE SEQUENCE</scope>
    <source>
        <strain evidence="1">CBHHK173m</strain>
    </source>
</reference>
<name>A0AAD6XU01_9AGAR</name>
<accession>A0AAD6XU01</accession>
<sequence>MAPRMQSASFTHACLLPPSGALPSPSGPVNSAFQLRFKAFTFELQHLQTQGSTRLDPHRLQDLDWTTLDDERLAGMHECRAFRAAEGRLVVHCRLYRGESSPLRGAQRVPCRGGGRLNAS</sequence>
<comment type="caution">
    <text evidence="1">The sequence shown here is derived from an EMBL/GenBank/DDBJ whole genome shotgun (WGS) entry which is preliminary data.</text>
</comment>
<keyword evidence="2" id="KW-1185">Reference proteome</keyword>
<dbReference type="AlphaFoldDB" id="A0AAD6XU01"/>
<organism evidence="1 2">
    <name type="scientific">Mycena belliarum</name>
    <dbReference type="NCBI Taxonomy" id="1033014"/>
    <lineage>
        <taxon>Eukaryota</taxon>
        <taxon>Fungi</taxon>
        <taxon>Dikarya</taxon>
        <taxon>Basidiomycota</taxon>
        <taxon>Agaricomycotina</taxon>
        <taxon>Agaricomycetes</taxon>
        <taxon>Agaricomycetidae</taxon>
        <taxon>Agaricales</taxon>
        <taxon>Marasmiineae</taxon>
        <taxon>Mycenaceae</taxon>
        <taxon>Mycena</taxon>
    </lineage>
</organism>
<gene>
    <name evidence="1" type="ORF">B0H15DRAFT_795307</name>
</gene>
<dbReference type="EMBL" id="JARJCN010000002">
    <property type="protein sequence ID" value="KAJ7103070.1"/>
    <property type="molecule type" value="Genomic_DNA"/>
</dbReference>
<dbReference type="Proteomes" id="UP001222325">
    <property type="component" value="Unassembled WGS sequence"/>
</dbReference>
<proteinExistence type="predicted"/>
<evidence type="ECO:0000313" key="2">
    <source>
        <dbReference type="Proteomes" id="UP001222325"/>
    </source>
</evidence>